<name>A0A1I0DYH2_9FIRM</name>
<dbReference type="OrthoDB" id="9813612at2"/>
<keyword evidence="3" id="KW-1185">Reference proteome</keyword>
<dbReference type="RefSeq" id="WP_092478324.1">
    <property type="nucleotide sequence ID" value="NZ_FOHN01000017.1"/>
</dbReference>
<dbReference type="InterPro" id="IPR005835">
    <property type="entry name" value="NTP_transferase_dom"/>
</dbReference>
<dbReference type="SUPFAM" id="SSF53448">
    <property type="entry name" value="Nucleotide-diphospho-sugar transferases"/>
    <property type="match status" value="1"/>
</dbReference>
<evidence type="ECO:0000313" key="3">
    <source>
        <dbReference type="Proteomes" id="UP000199800"/>
    </source>
</evidence>
<dbReference type="Proteomes" id="UP000199800">
    <property type="component" value="Unassembled WGS sequence"/>
</dbReference>
<dbReference type="Gene3D" id="3.90.550.10">
    <property type="entry name" value="Spore Coat Polysaccharide Biosynthesis Protein SpsA, Chain A"/>
    <property type="match status" value="1"/>
</dbReference>
<dbReference type="EMBL" id="FOHN01000017">
    <property type="protein sequence ID" value="SET37755.1"/>
    <property type="molecule type" value="Genomic_DNA"/>
</dbReference>
<gene>
    <name evidence="2" type="ORF">SAMN04487772_11761</name>
</gene>
<sequence length="110" mass="12479">MLAVILEAGKGTRLQSVNVCSSKCLLPINGISMLGKKIKQLAQSEYIDKIIIVIRKEQTEIPQLMGKQCMNVPISFAFQEEGKNGIVNAQIYDFSWNARICKCKWFVLWQ</sequence>
<reference evidence="2 3" key="1">
    <citation type="submission" date="2016-10" db="EMBL/GenBank/DDBJ databases">
        <authorList>
            <person name="de Groot N.N."/>
        </authorList>
    </citation>
    <scope>NUCLEOTIDE SEQUENCE [LARGE SCALE GENOMIC DNA]</scope>
    <source>
        <strain evidence="2 3">DSM 1801</strain>
    </source>
</reference>
<feature type="domain" description="Nucleotidyl transferase" evidence="1">
    <location>
        <begin position="3"/>
        <end position="89"/>
    </location>
</feature>
<protein>
    <submittedName>
        <fullName evidence="2">Nucleotidyl transferase</fullName>
    </submittedName>
</protein>
<evidence type="ECO:0000313" key="2">
    <source>
        <dbReference type="EMBL" id="SET37755.1"/>
    </source>
</evidence>
<proteinExistence type="predicted"/>
<dbReference type="InterPro" id="IPR029044">
    <property type="entry name" value="Nucleotide-diphossugar_trans"/>
</dbReference>
<dbReference type="Pfam" id="PF00483">
    <property type="entry name" value="NTP_transferase"/>
    <property type="match status" value="1"/>
</dbReference>
<evidence type="ECO:0000259" key="1">
    <source>
        <dbReference type="Pfam" id="PF00483"/>
    </source>
</evidence>
<dbReference type="AlphaFoldDB" id="A0A1I0DYH2"/>
<dbReference type="GO" id="GO:0016740">
    <property type="term" value="F:transferase activity"/>
    <property type="evidence" value="ECO:0007669"/>
    <property type="project" value="UniProtKB-KW"/>
</dbReference>
<dbReference type="STRING" id="29364.SAMN04487772_11761"/>
<organism evidence="2 3">
    <name type="scientific">[Clostridium] polysaccharolyticum</name>
    <dbReference type="NCBI Taxonomy" id="29364"/>
    <lineage>
        <taxon>Bacteria</taxon>
        <taxon>Bacillati</taxon>
        <taxon>Bacillota</taxon>
        <taxon>Clostridia</taxon>
        <taxon>Lachnospirales</taxon>
        <taxon>Lachnospiraceae</taxon>
    </lineage>
</organism>
<accession>A0A1I0DYH2</accession>
<keyword evidence="2" id="KW-0808">Transferase</keyword>